<organism evidence="1 2">
    <name type="scientific">Cellulosimicrobium funkei</name>
    <dbReference type="NCBI Taxonomy" id="264251"/>
    <lineage>
        <taxon>Bacteria</taxon>
        <taxon>Bacillati</taxon>
        <taxon>Actinomycetota</taxon>
        <taxon>Actinomycetes</taxon>
        <taxon>Micrococcales</taxon>
        <taxon>Promicromonosporaceae</taxon>
        <taxon>Cellulosimicrobium</taxon>
    </lineage>
</organism>
<keyword evidence="2" id="KW-1185">Reference proteome</keyword>
<dbReference type="Proteomes" id="UP000298003">
    <property type="component" value="Unassembled WGS sequence"/>
</dbReference>
<accession>A0A4Y8R3I1</accession>
<comment type="caution">
    <text evidence="1">The sequence shown here is derived from an EMBL/GenBank/DDBJ whole genome shotgun (WGS) entry which is preliminary data.</text>
</comment>
<reference evidence="1 2" key="1">
    <citation type="submission" date="2019-03" db="EMBL/GenBank/DDBJ databases">
        <title>Cellulosimicrobium funkei JCM14302 Assembly.</title>
        <authorList>
            <person name="Dou T."/>
        </authorList>
    </citation>
    <scope>NUCLEOTIDE SEQUENCE [LARGE SCALE GENOMIC DNA]</scope>
    <source>
        <strain evidence="1 2">JCM 14302</strain>
    </source>
</reference>
<dbReference type="AlphaFoldDB" id="A0A4Y8R3I1"/>
<protein>
    <submittedName>
        <fullName evidence="1">Uncharacterized protein</fullName>
    </submittedName>
</protein>
<dbReference type="EMBL" id="SOZH01000005">
    <property type="protein sequence ID" value="TFF11323.1"/>
    <property type="molecule type" value="Genomic_DNA"/>
</dbReference>
<evidence type="ECO:0000313" key="1">
    <source>
        <dbReference type="EMBL" id="TFF11323.1"/>
    </source>
</evidence>
<evidence type="ECO:0000313" key="2">
    <source>
        <dbReference type="Proteomes" id="UP000298003"/>
    </source>
</evidence>
<dbReference type="RefSeq" id="WP_061267657.1">
    <property type="nucleotide sequence ID" value="NZ_SOZH01000005.1"/>
</dbReference>
<sequence>MARLLDLFLAEAGPATRARVAAWSASGDGWTEIPGDVVDVELFRAERVAVIAGVLPPDGEERVPLDAFLAAVAQA</sequence>
<dbReference type="GeneID" id="95684595"/>
<name>A0A4Y8R3I1_9MICO</name>
<proteinExistence type="predicted"/>
<gene>
    <name evidence="1" type="ORF">E1O70_08835</name>
</gene>